<keyword evidence="2" id="KW-1185">Reference proteome</keyword>
<protein>
    <submittedName>
        <fullName evidence="1">Uncharacterized protein</fullName>
    </submittedName>
</protein>
<name>A0A0B5FH58_9BACT</name>
<dbReference type="HOGENOM" id="CLU_2975252_0_0_7"/>
<reference evidence="1 2" key="1">
    <citation type="journal article" date="2015" name="Genome Announc.">
        <title>Genomes of Geoalkalibacter ferrihydriticus Z-0531T and Geoalkalibacter subterraneus Red1T, Two Haloalkaliphilic Metal-Reducing Deltaproteobacteria.</title>
        <authorList>
            <person name="Badalamenti J.P."/>
            <person name="Krajmalnik-Brown R."/>
            <person name="Torres C.I."/>
            <person name="Bond D.R."/>
        </authorList>
    </citation>
    <scope>NUCLEOTIDE SEQUENCE [LARGE SCALE GENOMIC DNA]</scope>
    <source>
        <strain evidence="1 2">Red1</strain>
    </source>
</reference>
<organism evidence="1 2">
    <name type="scientific">Geoalkalibacter subterraneus</name>
    <dbReference type="NCBI Taxonomy" id="483547"/>
    <lineage>
        <taxon>Bacteria</taxon>
        <taxon>Pseudomonadati</taxon>
        <taxon>Thermodesulfobacteriota</taxon>
        <taxon>Desulfuromonadia</taxon>
        <taxon>Desulfuromonadales</taxon>
        <taxon>Geoalkalibacteraceae</taxon>
        <taxon>Geoalkalibacter</taxon>
    </lineage>
</organism>
<dbReference type="AlphaFoldDB" id="A0A0B5FH58"/>
<dbReference type="KEGG" id="gsb:GSUB_14425"/>
<dbReference type="OrthoDB" id="5387635at2"/>
<proteinExistence type="predicted"/>
<gene>
    <name evidence="1" type="ORF">GSUB_14425</name>
</gene>
<dbReference type="RefSeq" id="WP_040201413.1">
    <property type="nucleotide sequence ID" value="NZ_CP010311.1"/>
</dbReference>
<dbReference type="EMBL" id="CP010311">
    <property type="protein sequence ID" value="AJF07502.1"/>
    <property type="molecule type" value="Genomic_DNA"/>
</dbReference>
<evidence type="ECO:0000313" key="2">
    <source>
        <dbReference type="Proteomes" id="UP000035036"/>
    </source>
</evidence>
<evidence type="ECO:0000313" key="1">
    <source>
        <dbReference type="EMBL" id="AJF07502.1"/>
    </source>
</evidence>
<sequence length="59" mass="6995">MSVFRRWYCRCSGEPRELNYERVLEDETLGEPFCDRCGATPSSDPKHTITFKDEEDFED</sequence>
<dbReference type="Proteomes" id="UP000035036">
    <property type="component" value="Chromosome"/>
</dbReference>
<accession>A0A0B5FH58</accession>